<dbReference type="SUPFAM" id="SSF143865">
    <property type="entry name" value="CorA soluble domain-like"/>
    <property type="match status" value="1"/>
</dbReference>
<dbReference type="PANTHER" id="PTHR46494:SF3">
    <property type="entry name" value="ZINC TRANSPORT PROTEIN ZNTB"/>
    <property type="match status" value="1"/>
</dbReference>
<keyword evidence="10 11" id="KW-0472">Membrane</keyword>
<evidence type="ECO:0000256" key="3">
    <source>
        <dbReference type="ARBA" id="ARBA00022448"/>
    </source>
</evidence>
<dbReference type="GO" id="GO:0000287">
    <property type="term" value="F:magnesium ion binding"/>
    <property type="evidence" value="ECO:0007669"/>
    <property type="project" value="TreeGrafter"/>
</dbReference>
<evidence type="ECO:0000256" key="8">
    <source>
        <dbReference type="ARBA" id="ARBA00022989"/>
    </source>
</evidence>
<dbReference type="Proteomes" id="UP000001302">
    <property type="component" value="Chromosome"/>
</dbReference>
<dbReference type="KEGG" id="pbr:PB2503_12854"/>
<keyword evidence="8 11" id="KW-1133">Transmembrane helix</keyword>
<dbReference type="GO" id="GO:0015087">
    <property type="term" value="F:cobalt ion transmembrane transporter activity"/>
    <property type="evidence" value="ECO:0007669"/>
    <property type="project" value="TreeGrafter"/>
</dbReference>
<organism evidence="12 13">
    <name type="scientific">Parvularcula bermudensis (strain ATCC BAA-594 / HTCC2503 / KCTC 12087)</name>
    <dbReference type="NCBI Taxonomy" id="314260"/>
    <lineage>
        <taxon>Bacteria</taxon>
        <taxon>Pseudomonadati</taxon>
        <taxon>Pseudomonadota</taxon>
        <taxon>Alphaproteobacteria</taxon>
        <taxon>Parvularculales</taxon>
        <taxon>Parvularculaceae</taxon>
        <taxon>Parvularcula</taxon>
    </lineage>
</organism>
<evidence type="ECO:0000256" key="11">
    <source>
        <dbReference type="SAM" id="Phobius"/>
    </source>
</evidence>
<comment type="similarity">
    <text evidence="2">Belongs to the CorA metal ion transporter (MIT) (TC 1.A.35) family.</text>
</comment>
<reference evidence="12 13" key="2">
    <citation type="journal article" date="2011" name="J. Bacteriol.">
        <title>Complete genome sequence of strain HTCC2503T of Parvularcula bermudensis, the type species of the order "Parvularculales" in the class Alphaproteobacteria.</title>
        <authorList>
            <person name="Oh H.M."/>
            <person name="Kang I."/>
            <person name="Vergin K.L."/>
            <person name="Kang D."/>
            <person name="Rhee K.H."/>
            <person name="Giovannoni S.J."/>
            <person name="Cho J.C."/>
        </authorList>
    </citation>
    <scope>NUCLEOTIDE SEQUENCE [LARGE SCALE GENOMIC DNA]</scope>
    <source>
        <strain evidence="13">ATCC BAA-594 / HTCC2503 / KCTC 12087</strain>
    </source>
</reference>
<dbReference type="EMBL" id="CP002156">
    <property type="protein sequence ID" value="ADM10608.1"/>
    <property type="molecule type" value="Genomic_DNA"/>
</dbReference>
<evidence type="ECO:0000313" key="12">
    <source>
        <dbReference type="EMBL" id="ADM10608.1"/>
    </source>
</evidence>
<gene>
    <name evidence="12" type="ordered locus">PB2503_12854</name>
</gene>
<feature type="transmembrane region" description="Helical" evidence="11">
    <location>
        <begin position="306"/>
        <end position="326"/>
    </location>
</feature>
<dbReference type="GO" id="GO:0015095">
    <property type="term" value="F:magnesium ion transmembrane transporter activity"/>
    <property type="evidence" value="ECO:0007669"/>
    <property type="project" value="TreeGrafter"/>
</dbReference>
<dbReference type="CDD" id="cd12833">
    <property type="entry name" value="ZntB-like_1"/>
    <property type="match status" value="1"/>
</dbReference>
<name>E0TG37_PARBH</name>
<feature type="transmembrane region" description="Helical" evidence="11">
    <location>
        <begin position="273"/>
        <end position="294"/>
    </location>
</feature>
<dbReference type="PANTHER" id="PTHR46494">
    <property type="entry name" value="CORA FAMILY METAL ION TRANSPORTER (EUROFUNG)"/>
    <property type="match status" value="1"/>
</dbReference>
<keyword evidence="7" id="KW-0862">Zinc</keyword>
<keyword evidence="6 11" id="KW-0812">Transmembrane</keyword>
<proteinExistence type="inferred from homology"/>
<evidence type="ECO:0000256" key="6">
    <source>
        <dbReference type="ARBA" id="ARBA00022692"/>
    </source>
</evidence>
<dbReference type="STRING" id="314260.PB2503_12854"/>
<evidence type="ECO:0000256" key="2">
    <source>
        <dbReference type="ARBA" id="ARBA00009765"/>
    </source>
</evidence>
<dbReference type="Gene3D" id="1.20.58.340">
    <property type="entry name" value="Magnesium transport protein CorA, transmembrane region"/>
    <property type="match status" value="2"/>
</dbReference>
<dbReference type="InterPro" id="IPR045863">
    <property type="entry name" value="CorA_TM1_TM2"/>
</dbReference>
<dbReference type="GO" id="GO:0005886">
    <property type="term" value="C:plasma membrane"/>
    <property type="evidence" value="ECO:0007669"/>
    <property type="project" value="UniProtKB-SubCell"/>
</dbReference>
<keyword evidence="5" id="KW-0997">Cell inner membrane</keyword>
<evidence type="ECO:0000313" key="13">
    <source>
        <dbReference type="Proteomes" id="UP000001302"/>
    </source>
</evidence>
<evidence type="ECO:0000256" key="10">
    <source>
        <dbReference type="ARBA" id="ARBA00023136"/>
    </source>
</evidence>
<keyword evidence="13" id="KW-1185">Reference proteome</keyword>
<sequence>MTTALSSTDDPLPTGVCLYLFDVFPDGTGRRVAEKDVKSPLSAGAAYRWIHVDIRHPDSEALILDLTDLTVARALRAEDTRPRVTPHDDGLLVILRGVNLNPGSDPEDMVSIRMFIKDGLVLSCRIRRLMAIVGLREAIEDGRGPTDVASFVVKLAEGLTERMDVVIGDLADEVDELEDRSLDEVTGLRQDVAEIRRAAIGLRRYIAPQREALFRLDADNVDFLDRDNRISIRESVERITRMVEELDAIRERAGVISDQLADRRAEEMNRNMMILSIVAAIFLPLGFLTGLLGINVGGIPLANSALGFPLVCALSVAIGGGLILYFRSLKWL</sequence>
<evidence type="ECO:0000256" key="1">
    <source>
        <dbReference type="ARBA" id="ARBA00004651"/>
    </source>
</evidence>
<dbReference type="InterPro" id="IPR002523">
    <property type="entry name" value="MgTranspt_CorA/ZnTranspt_ZntB"/>
</dbReference>
<keyword evidence="4" id="KW-1003">Cell membrane</keyword>
<evidence type="ECO:0000256" key="7">
    <source>
        <dbReference type="ARBA" id="ARBA00022833"/>
    </source>
</evidence>
<accession>E0TG37</accession>
<dbReference type="AlphaFoldDB" id="E0TG37"/>
<evidence type="ECO:0000256" key="4">
    <source>
        <dbReference type="ARBA" id="ARBA00022475"/>
    </source>
</evidence>
<keyword evidence="9" id="KW-0406">Ion transport</keyword>
<keyword evidence="3" id="KW-0813">Transport</keyword>
<dbReference type="Pfam" id="PF01544">
    <property type="entry name" value="CorA"/>
    <property type="match status" value="1"/>
</dbReference>
<reference evidence="13" key="1">
    <citation type="submission" date="2010-08" db="EMBL/GenBank/DDBJ databases">
        <title>Genome sequence of Parvularcula bermudensis HTCC2503.</title>
        <authorList>
            <person name="Kang D.-M."/>
            <person name="Oh H.-M."/>
            <person name="Cho J.-C."/>
        </authorList>
    </citation>
    <scope>NUCLEOTIDE SEQUENCE [LARGE SCALE GENOMIC DNA]</scope>
    <source>
        <strain evidence="13">ATCC BAA-594 / HTCC2503 / KCTC 12087</strain>
    </source>
</reference>
<evidence type="ECO:0000256" key="5">
    <source>
        <dbReference type="ARBA" id="ARBA00022519"/>
    </source>
</evidence>
<evidence type="ECO:0000256" key="9">
    <source>
        <dbReference type="ARBA" id="ARBA00023065"/>
    </source>
</evidence>
<dbReference type="RefSeq" id="WP_013301582.1">
    <property type="nucleotide sequence ID" value="NC_014414.1"/>
</dbReference>
<dbReference type="eggNOG" id="COG0598">
    <property type="taxonomic scope" value="Bacteria"/>
</dbReference>
<dbReference type="GO" id="GO:0050897">
    <property type="term" value="F:cobalt ion binding"/>
    <property type="evidence" value="ECO:0007669"/>
    <property type="project" value="TreeGrafter"/>
</dbReference>
<dbReference type="InterPro" id="IPR045861">
    <property type="entry name" value="CorA_cytoplasmic_dom"/>
</dbReference>
<dbReference type="OrthoDB" id="9803484at2"/>
<dbReference type="HOGENOM" id="CLU_007127_2_0_5"/>
<dbReference type="Gene3D" id="3.30.460.20">
    <property type="entry name" value="CorA soluble domain-like"/>
    <property type="match status" value="1"/>
</dbReference>
<comment type="subcellular location">
    <subcellularLocation>
        <location evidence="1">Cell membrane</location>
        <topology evidence="1">Multi-pass membrane protein</topology>
    </subcellularLocation>
</comment>
<dbReference type="SUPFAM" id="SSF144083">
    <property type="entry name" value="Magnesium transport protein CorA, transmembrane region"/>
    <property type="match status" value="1"/>
</dbReference>
<protein>
    <submittedName>
        <fullName evidence="12">Magnesium transporter, CorA family protein</fullName>
    </submittedName>
</protein>